<sequence length="477" mass="53721">MFNNLRRTCEVAHSPCIWSANLKSPMTSPTVRRVSECFIKPLHDLSQETKQPIYFTPFELPFLNLNYSQKGLLFAKPNNQDFSITAFLDDLRRSLSATLTHFFPLAARFATRKQENPPSYVIYIDPQNSPGAKFVHATVDLTVSDIVIKSGDVPSVVHSFFDLNDAICHDGHTLPLLSIQVTELTDGIFIGGSVNHLLADGTSFWHFMSAWSEIFTSKDHENHHFISRPPIFKRWVLEGSDPITSLPFTHHDQFIERSEKPQVKERFFHFSSATVSKLKAKANNECNTQRISSLQAVSALLWRCVTRVRHQAPNSETVCKLVVSNRGRLNPPLSDDYFGNPIDTVRGTTTVEDLMAHGLGWAALKIHEAIANHNDEVVKKWVESWYRNPVVYKMNGLFHPNITHIGSSPRFDMYGCEFGLGKAVAARSGIMNKADGKMTMYPGREGGGSMDVEVCLLPEFMMDLESDEEFISALKSN</sequence>
<evidence type="ECO:0000313" key="2">
    <source>
        <dbReference type="Proteomes" id="UP001056120"/>
    </source>
</evidence>
<name>A0ACB8YP15_9ASTR</name>
<reference evidence="1 2" key="2">
    <citation type="journal article" date="2022" name="Mol. Ecol. Resour.">
        <title>The genomes of chicory, endive, great burdock and yacon provide insights into Asteraceae paleo-polyploidization history and plant inulin production.</title>
        <authorList>
            <person name="Fan W."/>
            <person name="Wang S."/>
            <person name="Wang H."/>
            <person name="Wang A."/>
            <person name="Jiang F."/>
            <person name="Liu H."/>
            <person name="Zhao H."/>
            <person name="Xu D."/>
            <person name="Zhang Y."/>
        </authorList>
    </citation>
    <scope>NUCLEOTIDE SEQUENCE [LARGE SCALE GENOMIC DNA]</scope>
    <source>
        <strain evidence="2">cv. Yunnan</strain>
        <tissue evidence="1">Leaves</tissue>
    </source>
</reference>
<organism evidence="1 2">
    <name type="scientific">Smallanthus sonchifolius</name>
    <dbReference type="NCBI Taxonomy" id="185202"/>
    <lineage>
        <taxon>Eukaryota</taxon>
        <taxon>Viridiplantae</taxon>
        <taxon>Streptophyta</taxon>
        <taxon>Embryophyta</taxon>
        <taxon>Tracheophyta</taxon>
        <taxon>Spermatophyta</taxon>
        <taxon>Magnoliopsida</taxon>
        <taxon>eudicotyledons</taxon>
        <taxon>Gunneridae</taxon>
        <taxon>Pentapetalae</taxon>
        <taxon>asterids</taxon>
        <taxon>campanulids</taxon>
        <taxon>Asterales</taxon>
        <taxon>Asteraceae</taxon>
        <taxon>Asteroideae</taxon>
        <taxon>Heliantheae alliance</taxon>
        <taxon>Millerieae</taxon>
        <taxon>Smallanthus</taxon>
    </lineage>
</organism>
<comment type="caution">
    <text evidence="1">The sequence shown here is derived from an EMBL/GenBank/DDBJ whole genome shotgun (WGS) entry which is preliminary data.</text>
</comment>
<keyword evidence="2" id="KW-1185">Reference proteome</keyword>
<accession>A0ACB8YP15</accession>
<gene>
    <name evidence="1" type="ORF">L1987_80494</name>
</gene>
<proteinExistence type="predicted"/>
<protein>
    <submittedName>
        <fullName evidence="1">Uncharacterized protein</fullName>
    </submittedName>
</protein>
<dbReference type="EMBL" id="CM042044">
    <property type="protein sequence ID" value="KAI3686805.1"/>
    <property type="molecule type" value="Genomic_DNA"/>
</dbReference>
<evidence type="ECO:0000313" key="1">
    <source>
        <dbReference type="EMBL" id="KAI3686805.1"/>
    </source>
</evidence>
<dbReference type="Proteomes" id="UP001056120">
    <property type="component" value="Linkage Group LG27"/>
</dbReference>
<reference evidence="2" key="1">
    <citation type="journal article" date="2022" name="Mol. Ecol. Resour.">
        <title>The genomes of chicory, endive, great burdock and yacon provide insights into Asteraceae palaeo-polyploidization history and plant inulin production.</title>
        <authorList>
            <person name="Fan W."/>
            <person name="Wang S."/>
            <person name="Wang H."/>
            <person name="Wang A."/>
            <person name="Jiang F."/>
            <person name="Liu H."/>
            <person name="Zhao H."/>
            <person name="Xu D."/>
            <person name="Zhang Y."/>
        </authorList>
    </citation>
    <scope>NUCLEOTIDE SEQUENCE [LARGE SCALE GENOMIC DNA]</scope>
    <source>
        <strain evidence="2">cv. Yunnan</strain>
    </source>
</reference>